<evidence type="ECO:0000313" key="2">
    <source>
        <dbReference type="EMBL" id="XCM78819.1"/>
    </source>
</evidence>
<dbReference type="InterPro" id="IPR050723">
    <property type="entry name" value="CFA/CMAS"/>
</dbReference>
<protein>
    <submittedName>
        <fullName evidence="2">Class I SAM-dependent methyltransferase</fullName>
        <ecNumber evidence="2">2.1.1.-</ecNumber>
    </submittedName>
</protein>
<proteinExistence type="predicted"/>
<gene>
    <name evidence="2" type="ORF">ABWK59_07665</name>
</gene>
<dbReference type="EMBL" id="CP159872">
    <property type="protein sequence ID" value="XCM78819.1"/>
    <property type="molecule type" value="Genomic_DNA"/>
</dbReference>
<dbReference type="Gene3D" id="3.40.50.150">
    <property type="entry name" value="Vaccinia Virus protein VP39"/>
    <property type="match status" value="1"/>
</dbReference>
<dbReference type="GO" id="GO:0008168">
    <property type="term" value="F:methyltransferase activity"/>
    <property type="evidence" value="ECO:0007669"/>
    <property type="project" value="UniProtKB-KW"/>
</dbReference>
<accession>A0AAU8JSG2</accession>
<keyword evidence="2" id="KW-0489">Methyltransferase</keyword>
<dbReference type="SUPFAM" id="SSF53335">
    <property type="entry name" value="S-adenosyl-L-methionine-dependent methyltransferases"/>
    <property type="match status" value="1"/>
</dbReference>
<dbReference type="AlphaFoldDB" id="A0AAU8JSG2"/>
<dbReference type="GO" id="GO:0032259">
    <property type="term" value="P:methylation"/>
    <property type="evidence" value="ECO:0007669"/>
    <property type="project" value="UniProtKB-KW"/>
</dbReference>
<dbReference type="Pfam" id="PF13847">
    <property type="entry name" value="Methyltransf_31"/>
    <property type="match status" value="1"/>
</dbReference>
<dbReference type="KEGG" id="kcm:ABWK59_07665"/>
<reference evidence="2" key="1">
    <citation type="submission" date="2024-06" db="EMBL/GenBank/DDBJ databases">
        <title>The genome sequences of Kitasatospora sp. strain HUAS MG31.</title>
        <authorList>
            <person name="Mo P."/>
        </authorList>
    </citation>
    <scope>NUCLEOTIDE SEQUENCE</scope>
    <source>
        <strain evidence="2">HUAS MG31</strain>
    </source>
</reference>
<dbReference type="InterPro" id="IPR029063">
    <property type="entry name" value="SAM-dependent_MTases_sf"/>
</dbReference>
<evidence type="ECO:0000259" key="1">
    <source>
        <dbReference type="Pfam" id="PF13847"/>
    </source>
</evidence>
<dbReference type="RefSeq" id="WP_354639005.1">
    <property type="nucleotide sequence ID" value="NZ_CP159872.1"/>
</dbReference>
<organism evidence="2">
    <name type="scientific">Kitasatospora camelliae</name>
    <dbReference type="NCBI Taxonomy" id="3156397"/>
    <lineage>
        <taxon>Bacteria</taxon>
        <taxon>Bacillati</taxon>
        <taxon>Actinomycetota</taxon>
        <taxon>Actinomycetes</taxon>
        <taxon>Kitasatosporales</taxon>
        <taxon>Streptomycetaceae</taxon>
        <taxon>Kitasatospora</taxon>
    </lineage>
</organism>
<dbReference type="InterPro" id="IPR025714">
    <property type="entry name" value="Methyltranfer_dom"/>
</dbReference>
<keyword evidence="2" id="KW-0808">Transferase</keyword>
<dbReference type="PANTHER" id="PTHR43667:SF2">
    <property type="entry name" value="FATTY ACID C-METHYL TRANSFERASE"/>
    <property type="match status" value="1"/>
</dbReference>
<name>A0AAU8JSG2_9ACTN</name>
<feature type="domain" description="Methyltransferase" evidence="1">
    <location>
        <begin position="35"/>
        <end position="143"/>
    </location>
</feature>
<dbReference type="EC" id="2.1.1.-" evidence="2"/>
<dbReference type="PANTHER" id="PTHR43667">
    <property type="entry name" value="CYCLOPROPANE-FATTY-ACYL-PHOSPHOLIPID SYNTHASE"/>
    <property type="match status" value="1"/>
</dbReference>
<sequence>MDRQLISRLAHRHHPIAAPLSDESVRLLLDRALPEDGGTVLDLGCGEGAWLLRALSARPELTAVGVDLDAHGLAKAREGAETLGLTRRIGLHHRDAQGYTAREPFSTVLSVGATHAFGGLAGTLAAIRPLLAADGTAVVGDAYWRSEPGPEAVEILGEGYTDLAGTVDRVVADGWTPVFGHTSTERELDAYEWDWTGSLSAWALDNPGHPDRAEALRVAAEHRGEWLRGYRGVFGFVTLVLRRTEG</sequence>
<dbReference type="CDD" id="cd02440">
    <property type="entry name" value="AdoMet_MTases"/>
    <property type="match status" value="1"/>
</dbReference>